<dbReference type="PRINTS" id="PR00463">
    <property type="entry name" value="EP450I"/>
</dbReference>
<dbReference type="InterPro" id="IPR017972">
    <property type="entry name" value="Cyt_P450_CS"/>
</dbReference>
<dbReference type="Pfam" id="PF00067">
    <property type="entry name" value="p450"/>
    <property type="match status" value="2"/>
</dbReference>
<dbReference type="Proteomes" id="UP000245119">
    <property type="component" value="Linkage Group LG3"/>
</dbReference>
<dbReference type="InterPro" id="IPR050705">
    <property type="entry name" value="Cytochrome_P450_3A"/>
</dbReference>
<feature type="region of interest" description="Disordered" evidence="11">
    <location>
        <begin position="67"/>
        <end position="92"/>
    </location>
</feature>
<dbReference type="FunFam" id="1.10.630.10:FF:000182">
    <property type="entry name" value="Cytochrome P450 3A4"/>
    <property type="match status" value="1"/>
</dbReference>
<accession>A0A2T7PM64</accession>
<dbReference type="GO" id="GO:0008395">
    <property type="term" value="F:steroid hydroxylase activity"/>
    <property type="evidence" value="ECO:0007669"/>
    <property type="project" value="TreeGrafter"/>
</dbReference>
<protein>
    <recommendedName>
        <fullName evidence="14">Cytochrome P450</fullName>
    </recommendedName>
</protein>
<evidence type="ECO:0000256" key="8">
    <source>
        <dbReference type="ARBA" id="ARBA00043906"/>
    </source>
</evidence>
<comment type="similarity">
    <text evidence="2 10">Belongs to the cytochrome P450 family.</text>
</comment>
<dbReference type="InterPro" id="IPR036396">
    <property type="entry name" value="Cyt_P450_sf"/>
</dbReference>
<dbReference type="SUPFAM" id="SSF48264">
    <property type="entry name" value="Cytochrome P450"/>
    <property type="match status" value="1"/>
</dbReference>
<dbReference type="GO" id="GO:0016705">
    <property type="term" value="F:oxidoreductase activity, acting on paired donors, with incorporation or reduction of molecular oxygen"/>
    <property type="evidence" value="ECO:0007669"/>
    <property type="project" value="InterPro"/>
</dbReference>
<proteinExistence type="inferred from homology"/>
<evidence type="ECO:0000256" key="9">
    <source>
        <dbReference type="PIRSR" id="PIRSR602401-1"/>
    </source>
</evidence>
<dbReference type="AlphaFoldDB" id="A0A2T7PM64"/>
<feature type="binding site" description="axial binding residue" evidence="9">
    <location>
        <position position="534"/>
    </location>
    <ligand>
        <name>heme</name>
        <dbReference type="ChEBI" id="CHEBI:30413"/>
    </ligand>
    <ligandPart>
        <name>Fe</name>
        <dbReference type="ChEBI" id="CHEBI:18248"/>
    </ligandPart>
</feature>
<dbReference type="Gene3D" id="1.10.630.10">
    <property type="entry name" value="Cytochrome P450"/>
    <property type="match status" value="2"/>
</dbReference>
<keyword evidence="5 10" id="KW-0560">Oxidoreductase</keyword>
<dbReference type="PANTHER" id="PTHR24302:SF15">
    <property type="entry name" value="FATTY-ACID PEROXYGENASE"/>
    <property type="match status" value="1"/>
</dbReference>
<keyword evidence="3 9" id="KW-0349">Heme</keyword>
<comment type="cofactor">
    <cofactor evidence="1 9">
        <name>heme</name>
        <dbReference type="ChEBI" id="CHEBI:30413"/>
    </cofactor>
</comment>
<keyword evidence="13" id="KW-1185">Reference proteome</keyword>
<dbReference type="OrthoDB" id="2789670at2759"/>
<evidence type="ECO:0000256" key="3">
    <source>
        <dbReference type="ARBA" id="ARBA00022617"/>
    </source>
</evidence>
<evidence type="ECO:0000256" key="10">
    <source>
        <dbReference type="RuleBase" id="RU000461"/>
    </source>
</evidence>
<evidence type="ECO:0000256" key="6">
    <source>
        <dbReference type="ARBA" id="ARBA00023004"/>
    </source>
</evidence>
<comment type="caution">
    <text evidence="12">The sequence shown here is derived from an EMBL/GenBank/DDBJ whole genome shotgun (WGS) entry which is preliminary data.</text>
</comment>
<dbReference type="GO" id="GO:0005506">
    <property type="term" value="F:iron ion binding"/>
    <property type="evidence" value="ECO:0007669"/>
    <property type="project" value="InterPro"/>
</dbReference>
<evidence type="ECO:0000313" key="12">
    <source>
        <dbReference type="EMBL" id="PVD34494.1"/>
    </source>
</evidence>
<evidence type="ECO:0000256" key="5">
    <source>
        <dbReference type="ARBA" id="ARBA00023002"/>
    </source>
</evidence>
<keyword evidence="7 10" id="KW-0503">Monooxygenase</keyword>
<dbReference type="EMBL" id="PZQS01000003">
    <property type="protein sequence ID" value="PVD34494.1"/>
    <property type="molecule type" value="Genomic_DNA"/>
</dbReference>
<dbReference type="InterPro" id="IPR001128">
    <property type="entry name" value="Cyt_P450"/>
</dbReference>
<gene>
    <name evidence="12" type="ORF">C0Q70_05769</name>
</gene>
<evidence type="ECO:0008006" key="14">
    <source>
        <dbReference type="Google" id="ProtNLM"/>
    </source>
</evidence>
<dbReference type="InterPro" id="IPR002401">
    <property type="entry name" value="Cyt_P450_E_grp-I"/>
</dbReference>
<organism evidence="12 13">
    <name type="scientific">Pomacea canaliculata</name>
    <name type="common">Golden apple snail</name>
    <dbReference type="NCBI Taxonomy" id="400727"/>
    <lineage>
        <taxon>Eukaryota</taxon>
        <taxon>Metazoa</taxon>
        <taxon>Spiralia</taxon>
        <taxon>Lophotrochozoa</taxon>
        <taxon>Mollusca</taxon>
        <taxon>Gastropoda</taxon>
        <taxon>Caenogastropoda</taxon>
        <taxon>Architaenioglossa</taxon>
        <taxon>Ampullarioidea</taxon>
        <taxon>Ampullariidae</taxon>
        <taxon>Pomacea</taxon>
    </lineage>
</organism>
<keyword evidence="4 9" id="KW-0479">Metal-binding</keyword>
<evidence type="ECO:0000256" key="7">
    <source>
        <dbReference type="ARBA" id="ARBA00023033"/>
    </source>
</evidence>
<evidence type="ECO:0000256" key="2">
    <source>
        <dbReference type="ARBA" id="ARBA00010617"/>
    </source>
</evidence>
<keyword evidence="6 9" id="KW-0408">Iron</keyword>
<evidence type="ECO:0000256" key="1">
    <source>
        <dbReference type="ARBA" id="ARBA00001971"/>
    </source>
</evidence>
<dbReference type="GO" id="GO:0020037">
    <property type="term" value="F:heme binding"/>
    <property type="evidence" value="ECO:0007669"/>
    <property type="project" value="InterPro"/>
</dbReference>
<dbReference type="STRING" id="400727.A0A2T7PM64"/>
<comment type="function">
    <text evidence="8">Cytochromes P450 are a group of heme-thiolate monooxygenases. They oxidize a variety of structurally unrelated compounds, including steroids, fatty acids, and xenobiotics.</text>
</comment>
<evidence type="ECO:0000256" key="4">
    <source>
        <dbReference type="ARBA" id="ARBA00022723"/>
    </source>
</evidence>
<evidence type="ECO:0000256" key="11">
    <source>
        <dbReference type="SAM" id="MobiDB-lite"/>
    </source>
</evidence>
<reference evidence="12 13" key="1">
    <citation type="submission" date="2018-04" db="EMBL/GenBank/DDBJ databases">
        <title>The genome of golden apple snail Pomacea canaliculata provides insight into stress tolerance and invasive adaptation.</title>
        <authorList>
            <person name="Liu C."/>
            <person name="Liu B."/>
            <person name="Ren Y."/>
            <person name="Zhang Y."/>
            <person name="Wang H."/>
            <person name="Li S."/>
            <person name="Jiang F."/>
            <person name="Yin L."/>
            <person name="Zhang G."/>
            <person name="Qian W."/>
            <person name="Fan W."/>
        </authorList>
    </citation>
    <scope>NUCLEOTIDE SEQUENCE [LARGE SCALE GENOMIC DNA]</scope>
    <source>
        <strain evidence="12">SZHN2017</strain>
        <tissue evidence="12">Muscle</tissue>
    </source>
</reference>
<name>A0A2T7PM64_POMCA</name>
<evidence type="ECO:0000313" key="13">
    <source>
        <dbReference type="Proteomes" id="UP000245119"/>
    </source>
</evidence>
<sequence>MQCKSIAHHFRNTATKLGRQATRLNVRPLFCTITSLPVASSECRIARQLWSCSPDVSVHIKAAVPPSETYTSKRHPRSTSVSTSAEKVRGGNPLATAEHPAVFCKHGDFVVLLSSDGRPYFLCPFASGIVGLSAGDKVKVVNLYRILTVLRHKHTDVTREVSVVRKASQVNKTFEKIGIKGPKPKPIVGNISEMLEKGFMQCFKEWEKEYGKIYGIYRGQVPNLVVTDLDLIREVMVKNFVSYPNRQTSKMVDYKPWSETLLTLKDDHWKHVRNVLSPTFSSGKLKKMLPVLRRCCQDLLTNIREKAERGEEMDAKEFSSAYSMDVIAGVAFGIQINSLKNPDEQFVKVTNRILYAPPWMLTVLFLVPFLGQYLRHIGIAVAPKDALDYVIDVISSALKQRRQDQQKYPDILQLLVEAETEPSSVQQVDPEIDHRKELSVSSSWIRKDTCVCVRESSDSEREMGLDRECVEDTVLGGVPLRRGMVVCIPVYSIHTNPEYWPDPMRFDPERHTPEAKAARHPFSFLPFGMGPRNCIGMRFAELELKMAVASILQKFSPVLCSRSVRSVLFYIQNVDDDTILYGDT</sequence>
<dbReference type="PANTHER" id="PTHR24302">
    <property type="entry name" value="CYTOCHROME P450 FAMILY 3"/>
    <property type="match status" value="1"/>
</dbReference>
<dbReference type="PROSITE" id="PS00086">
    <property type="entry name" value="CYTOCHROME_P450"/>
    <property type="match status" value="1"/>
</dbReference>